<keyword evidence="3" id="KW-1185">Reference proteome</keyword>
<organism evidence="2 3">
    <name type="scientific">Neolentinus lepideus HHB14362 ss-1</name>
    <dbReference type="NCBI Taxonomy" id="1314782"/>
    <lineage>
        <taxon>Eukaryota</taxon>
        <taxon>Fungi</taxon>
        <taxon>Dikarya</taxon>
        <taxon>Basidiomycota</taxon>
        <taxon>Agaricomycotina</taxon>
        <taxon>Agaricomycetes</taxon>
        <taxon>Gloeophyllales</taxon>
        <taxon>Gloeophyllaceae</taxon>
        <taxon>Neolentinus</taxon>
    </lineage>
</organism>
<dbReference type="InParanoid" id="A0A165VK60"/>
<evidence type="ECO:0000256" key="1">
    <source>
        <dbReference type="SAM" id="SignalP"/>
    </source>
</evidence>
<dbReference type="AlphaFoldDB" id="A0A165VK60"/>
<dbReference type="Pfam" id="PF18759">
    <property type="entry name" value="Plavaka"/>
    <property type="match status" value="1"/>
</dbReference>
<evidence type="ECO:0000313" key="2">
    <source>
        <dbReference type="EMBL" id="KZT29788.1"/>
    </source>
</evidence>
<protein>
    <submittedName>
        <fullName evidence="2">Uncharacterized protein</fullName>
    </submittedName>
</protein>
<dbReference type="OrthoDB" id="3199698at2759"/>
<accession>A0A165VK60</accession>
<dbReference type="InterPro" id="IPR041078">
    <property type="entry name" value="Plavaka"/>
</dbReference>
<dbReference type="Proteomes" id="UP000076761">
    <property type="component" value="Unassembled WGS sequence"/>
</dbReference>
<evidence type="ECO:0000313" key="3">
    <source>
        <dbReference type="Proteomes" id="UP000076761"/>
    </source>
</evidence>
<reference evidence="2 3" key="1">
    <citation type="journal article" date="2016" name="Mol. Biol. Evol.">
        <title>Comparative Genomics of Early-Diverging Mushroom-Forming Fungi Provides Insights into the Origins of Lignocellulose Decay Capabilities.</title>
        <authorList>
            <person name="Nagy L.G."/>
            <person name="Riley R."/>
            <person name="Tritt A."/>
            <person name="Adam C."/>
            <person name="Daum C."/>
            <person name="Floudas D."/>
            <person name="Sun H."/>
            <person name="Yadav J.S."/>
            <person name="Pangilinan J."/>
            <person name="Larsson K.H."/>
            <person name="Matsuura K."/>
            <person name="Barry K."/>
            <person name="Labutti K."/>
            <person name="Kuo R."/>
            <person name="Ohm R.A."/>
            <person name="Bhattacharya S.S."/>
            <person name="Shirouzu T."/>
            <person name="Yoshinaga Y."/>
            <person name="Martin F.M."/>
            <person name="Grigoriev I.V."/>
            <person name="Hibbett D.S."/>
        </authorList>
    </citation>
    <scope>NUCLEOTIDE SEQUENCE [LARGE SCALE GENOMIC DNA]</scope>
    <source>
        <strain evidence="2 3">HHB14362 ss-1</strain>
    </source>
</reference>
<gene>
    <name evidence="2" type="ORF">NEOLEDRAFT_1055280</name>
</gene>
<name>A0A165VK60_9AGAM</name>
<sequence length="853" mass="97278">MLLTILHASSLHLYVGTPCDEHGSALKPGAPPPVHPTAPPTDWFPYCGRGDFEIAEFLFKEEQMSGNKINRLMELWSAKSEPPFHNAQSLYSTIDSTTVGDVEWDAFSVKYQGDVPEGEVPDWMTASYDVYYRDPHQIAQRMLSNPDYSGEIDYCAIQESLHGEPRLKDFMSGAWAWRHSNMIAQDKATHGSMFVPVILGSDKTTVSVGTGDNEYYPLYMMLGNHHNGVRRAHRDAVAVIGFLAIPKTDRAHKDDVRFRKFRRQIFHSSIGRILQSLKPGMTTPEVTLCADGHFRRAIYGLGPYIADYPEQALLACIVQGWCPKCTGKSVDLDGGGTRRTCEHTEQLIELLDLGTLWTEYGIVGDVVPFTNDFPRADIHELLSPDLLHQLIKGVFKDHLVEWIVTYLISKNGKARGEAVLTEIDDRIAVVPPFTGLRRFPQGRGFKQWTGDDSKALMKVYLPAIDGLLPQDIVRTVRAFLEFCYIARRDVHTRTTIQQLHKAKQDFHIFRTIFQTTGVRSEGFSLPRQHSVEHYEHSIWEYAAPNGLCSSITESKHIKAVKEPWRRSNRFEALGQMLVTNQRLDKISASRVDFVSRGMLQDKRIQLSIFLMMALYQVQDRDTSLSFHQNHVCIYFYRIKLNIGRQHSRDPTRISENIDQLTFHTLLRQFLASHYNLTDESLPNFNNPISIHYSAKATYFAPSDPSGIGGMHSEHIRATPHWRKGDPRFDCVLVRRLMVKGTSAVSQFDIGRVFLFFSFQFGEEKFQCALIHWFDWVGDAPDADTGMWIVERCTRQKDPLAIIPVQRILRAAHLIPVYGEIPVPKGLTQSNSLDMYPIFFVNKFADHQAFDLFH</sequence>
<keyword evidence="1" id="KW-0732">Signal</keyword>
<feature type="signal peptide" evidence="1">
    <location>
        <begin position="1"/>
        <end position="16"/>
    </location>
</feature>
<feature type="chain" id="PRO_5007868084" evidence="1">
    <location>
        <begin position="17"/>
        <end position="853"/>
    </location>
</feature>
<proteinExistence type="predicted"/>
<dbReference type="EMBL" id="KV425553">
    <property type="protein sequence ID" value="KZT29788.1"/>
    <property type="molecule type" value="Genomic_DNA"/>
</dbReference>